<sequence>MTPFFKRLASKFRRKVMTTFTFVQASEKDEEKVLEFLFAQFAVSDPISKSIKLTKGDAIELFCDYARLGTNKYSTLIYDDRERLAGICLCSMIEANTDDTLVKAQIDFENHDCAEEIKNGPYKEHKANAIKVLADALEDSLLRIIGKHKKMLKIDILCIHKDYVGKGLGKELVRRSVETAQAEGCEWVVTAAMATVSQNLFAKAGFRVLYEVPYANYRENGNQVFHDLYDGCITGKAMAIKLM</sequence>
<dbReference type="Pfam" id="PF00583">
    <property type="entry name" value="Acetyltransf_1"/>
    <property type="match status" value="1"/>
</dbReference>
<dbReference type="AlphaFoldDB" id="A0AA36DTJ1"/>
<dbReference type="EMBL" id="CATQJL010000001">
    <property type="protein sequence ID" value="CAJ0591797.1"/>
    <property type="molecule type" value="Genomic_DNA"/>
</dbReference>
<dbReference type="InterPro" id="IPR016181">
    <property type="entry name" value="Acyl_CoA_acyltransferase"/>
</dbReference>
<comment type="caution">
    <text evidence="2">The sequence shown here is derived from an EMBL/GenBank/DDBJ whole genome shotgun (WGS) entry which is preliminary data.</text>
</comment>
<gene>
    <name evidence="2" type="ORF">CYNAS_LOCUS3780</name>
</gene>
<accession>A0AA36DTJ1</accession>
<dbReference type="GO" id="GO:0008080">
    <property type="term" value="F:N-acetyltransferase activity"/>
    <property type="evidence" value="ECO:0007669"/>
    <property type="project" value="TreeGrafter"/>
</dbReference>
<name>A0AA36DTJ1_CYLNA</name>
<dbReference type="Gene3D" id="3.40.630.30">
    <property type="match status" value="1"/>
</dbReference>
<dbReference type="SUPFAM" id="SSF55729">
    <property type="entry name" value="Acyl-CoA N-acyltransferases (Nat)"/>
    <property type="match status" value="1"/>
</dbReference>
<organism evidence="2 3">
    <name type="scientific">Cylicocyclus nassatus</name>
    <name type="common">Nematode worm</name>
    <dbReference type="NCBI Taxonomy" id="53992"/>
    <lineage>
        <taxon>Eukaryota</taxon>
        <taxon>Metazoa</taxon>
        <taxon>Ecdysozoa</taxon>
        <taxon>Nematoda</taxon>
        <taxon>Chromadorea</taxon>
        <taxon>Rhabditida</taxon>
        <taxon>Rhabditina</taxon>
        <taxon>Rhabditomorpha</taxon>
        <taxon>Strongyloidea</taxon>
        <taxon>Strongylidae</taxon>
        <taxon>Cylicocyclus</taxon>
    </lineage>
</organism>
<reference evidence="2" key="1">
    <citation type="submission" date="2023-07" db="EMBL/GenBank/DDBJ databases">
        <authorList>
            <consortium name="CYATHOMIX"/>
        </authorList>
    </citation>
    <scope>NUCLEOTIDE SEQUENCE</scope>
    <source>
        <strain evidence="2">N/A</strain>
    </source>
</reference>
<protein>
    <recommendedName>
        <fullName evidence="1">N-acetyltransferase domain-containing protein</fullName>
    </recommendedName>
</protein>
<dbReference type="PANTHER" id="PTHR20905:SF1">
    <property type="entry name" value="AT07410P-RELATED"/>
    <property type="match status" value="1"/>
</dbReference>
<proteinExistence type="predicted"/>
<evidence type="ECO:0000313" key="3">
    <source>
        <dbReference type="Proteomes" id="UP001176961"/>
    </source>
</evidence>
<feature type="domain" description="N-acetyltransferase" evidence="1">
    <location>
        <begin position="87"/>
        <end position="231"/>
    </location>
</feature>
<keyword evidence="3" id="KW-1185">Reference proteome</keyword>
<evidence type="ECO:0000313" key="2">
    <source>
        <dbReference type="EMBL" id="CAJ0591797.1"/>
    </source>
</evidence>
<dbReference type="PROSITE" id="PS51186">
    <property type="entry name" value="GNAT"/>
    <property type="match status" value="1"/>
</dbReference>
<dbReference type="CDD" id="cd04301">
    <property type="entry name" value="NAT_SF"/>
    <property type="match status" value="1"/>
</dbReference>
<dbReference type="InterPro" id="IPR000182">
    <property type="entry name" value="GNAT_dom"/>
</dbReference>
<dbReference type="PANTHER" id="PTHR20905">
    <property type="entry name" value="N-ACETYLTRANSFERASE-RELATED"/>
    <property type="match status" value="1"/>
</dbReference>
<evidence type="ECO:0000259" key="1">
    <source>
        <dbReference type="PROSITE" id="PS51186"/>
    </source>
</evidence>
<dbReference type="Proteomes" id="UP001176961">
    <property type="component" value="Unassembled WGS sequence"/>
</dbReference>